<evidence type="ECO:0000256" key="6">
    <source>
        <dbReference type="ARBA" id="ARBA00023136"/>
    </source>
</evidence>
<sequence length="301" mass="32917">MTTAATPRPTTGAKPSRGAGPTTGAKRSRRPKGLSAHVFLIIAVLISVFPFVWTIVMATNTTRDIYKSPPKLIFGSHLLENIRGVLDTIDFFGSMLNTIVIASVTTVLVLFVDSLAAFAFAKFEFPGRKILFGTLLVFMMLPLQLAVLPQFILMSEVGWVGMLKALVWPALSNAFGIFWLRQYIENGVPDELLDAARIDGAGFFRQYWNIALPMIRPAMSFLAIYAFVGAWNDYVWPLIVLTNPDHVTLQVELAQLNVGHNTDYSMVMAGVLMASLPLVIVFAIFARGFIAGATEGAVQGS</sequence>
<dbReference type="Gene3D" id="1.10.3720.10">
    <property type="entry name" value="MetI-like"/>
    <property type="match status" value="1"/>
</dbReference>
<feature type="transmembrane region" description="Helical" evidence="7">
    <location>
        <begin position="36"/>
        <end position="56"/>
    </location>
</feature>
<keyword evidence="6 7" id="KW-0472">Membrane</keyword>
<feature type="transmembrane region" description="Helical" evidence="7">
    <location>
        <begin position="207"/>
        <end position="228"/>
    </location>
</feature>
<evidence type="ECO:0000313" key="11">
    <source>
        <dbReference type="Proteomes" id="UP000327294"/>
    </source>
</evidence>
<comment type="similarity">
    <text evidence="7">Belongs to the binding-protein-dependent transport system permease family.</text>
</comment>
<evidence type="ECO:0000313" key="10">
    <source>
        <dbReference type="EMBL" id="QFR01389.1"/>
    </source>
</evidence>
<gene>
    <name evidence="10" type="ORF">F9278_40275</name>
</gene>
<dbReference type="Proteomes" id="UP000327294">
    <property type="component" value="Chromosome"/>
</dbReference>
<feature type="transmembrane region" description="Helical" evidence="7">
    <location>
        <begin position="159"/>
        <end position="180"/>
    </location>
</feature>
<organism evidence="10 11">
    <name type="scientific">Streptomyces phaeolivaceus</name>
    <dbReference type="NCBI Taxonomy" id="2653200"/>
    <lineage>
        <taxon>Bacteria</taxon>
        <taxon>Bacillati</taxon>
        <taxon>Actinomycetota</taxon>
        <taxon>Actinomycetes</taxon>
        <taxon>Kitasatosporales</taxon>
        <taxon>Streptomycetaceae</taxon>
        <taxon>Streptomyces</taxon>
    </lineage>
</organism>
<comment type="subcellular location">
    <subcellularLocation>
        <location evidence="1 7">Cell membrane</location>
        <topology evidence="1 7">Multi-pass membrane protein</topology>
    </subcellularLocation>
</comment>
<evidence type="ECO:0000256" key="8">
    <source>
        <dbReference type="SAM" id="MobiDB-lite"/>
    </source>
</evidence>
<dbReference type="AlphaFoldDB" id="A0A5P8KF54"/>
<keyword evidence="5 7" id="KW-1133">Transmembrane helix</keyword>
<evidence type="ECO:0000259" key="9">
    <source>
        <dbReference type="PROSITE" id="PS50928"/>
    </source>
</evidence>
<evidence type="ECO:0000256" key="5">
    <source>
        <dbReference type="ARBA" id="ARBA00022989"/>
    </source>
</evidence>
<feature type="transmembrane region" description="Helical" evidence="7">
    <location>
        <begin position="130"/>
        <end position="153"/>
    </location>
</feature>
<feature type="region of interest" description="Disordered" evidence="8">
    <location>
        <begin position="1"/>
        <end position="29"/>
    </location>
</feature>
<dbReference type="EMBL" id="CP045096">
    <property type="protein sequence ID" value="QFR01389.1"/>
    <property type="molecule type" value="Genomic_DNA"/>
</dbReference>
<evidence type="ECO:0000256" key="7">
    <source>
        <dbReference type="RuleBase" id="RU363032"/>
    </source>
</evidence>
<feature type="transmembrane region" description="Helical" evidence="7">
    <location>
        <begin position="264"/>
        <end position="286"/>
    </location>
</feature>
<dbReference type="InterPro" id="IPR000515">
    <property type="entry name" value="MetI-like"/>
</dbReference>
<accession>A0A5P8KF54</accession>
<dbReference type="PANTHER" id="PTHR43744:SF12">
    <property type="entry name" value="ABC TRANSPORTER PERMEASE PROTEIN MG189-RELATED"/>
    <property type="match status" value="1"/>
</dbReference>
<reference evidence="10 11" key="1">
    <citation type="submission" date="2019-10" db="EMBL/GenBank/DDBJ databases">
        <title>Streptomyces sp. strain GY16 isolated from leaves of Broussonetia papyrifera.</title>
        <authorList>
            <person name="Mo P."/>
        </authorList>
    </citation>
    <scope>NUCLEOTIDE SEQUENCE [LARGE SCALE GENOMIC DNA]</scope>
    <source>
        <strain evidence="10 11">GY16</strain>
    </source>
</reference>
<name>A0A5P8KF54_9ACTN</name>
<dbReference type="PANTHER" id="PTHR43744">
    <property type="entry name" value="ABC TRANSPORTER PERMEASE PROTEIN MG189-RELATED-RELATED"/>
    <property type="match status" value="1"/>
</dbReference>
<dbReference type="GO" id="GO:0055085">
    <property type="term" value="P:transmembrane transport"/>
    <property type="evidence" value="ECO:0007669"/>
    <property type="project" value="InterPro"/>
</dbReference>
<dbReference type="RefSeq" id="WP_152172717.1">
    <property type="nucleotide sequence ID" value="NZ_CP045096.1"/>
</dbReference>
<feature type="transmembrane region" description="Helical" evidence="7">
    <location>
        <begin position="95"/>
        <end position="118"/>
    </location>
</feature>
<dbReference type="CDD" id="cd06261">
    <property type="entry name" value="TM_PBP2"/>
    <property type="match status" value="1"/>
</dbReference>
<dbReference type="Pfam" id="PF00528">
    <property type="entry name" value="BPD_transp_1"/>
    <property type="match status" value="1"/>
</dbReference>
<keyword evidence="4 7" id="KW-0812">Transmembrane</keyword>
<evidence type="ECO:0000256" key="4">
    <source>
        <dbReference type="ARBA" id="ARBA00022692"/>
    </source>
</evidence>
<protein>
    <submittedName>
        <fullName evidence="10">Carbohydrate ABC transporter permease</fullName>
    </submittedName>
</protein>
<dbReference type="SUPFAM" id="SSF161098">
    <property type="entry name" value="MetI-like"/>
    <property type="match status" value="1"/>
</dbReference>
<keyword evidence="11" id="KW-1185">Reference proteome</keyword>
<proteinExistence type="inferred from homology"/>
<evidence type="ECO:0000256" key="1">
    <source>
        <dbReference type="ARBA" id="ARBA00004651"/>
    </source>
</evidence>
<dbReference type="KEGG" id="sphv:F9278_40275"/>
<dbReference type="GO" id="GO:0005886">
    <property type="term" value="C:plasma membrane"/>
    <property type="evidence" value="ECO:0007669"/>
    <property type="project" value="UniProtKB-SubCell"/>
</dbReference>
<evidence type="ECO:0000256" key="3">
    <source>
        <dbReference type="ARBA" id="ARBA00022475"/>
    </source>
</evidence>
<feature type="compositionally biased region" description="Low complexity" evidence="8">
    <location>
        <begin position="1"/>
        <end position="15"/>
    </location>
</feature>
<dbReference type="InterPro" id="IPR035906">
    <property type="entry name" value="MetI-like_sf"/>
</dbReference>
<keyword evidence="2 7" id="KW-0813">Transport</keyword>
<evidence type="ECO:0000256" key="2">
    <source>
        <dbReference type="ARBA" id="ARBA00022448"/>
    </source>
</evidence>
<keyword evidence="3" id="KW-1003">Cell membrane</keyword>
<feature type="domain" description="ABC transmembrane type-1" evidence="9">
    <location>
        <begin position="95"/>
        <end position="285"/>
    </location>
</feature>
<dbReference type="PROSITE" id="PS50928">
    <property type="entry name" value="ABC_TM1"/>
    <property type="match status" value="1"/>
</dbReference>